<keyword evidence="1" id="KW-0812">Transmembrane</keyword>
<protein>
    <recommendedName>
        <fullName evidence="4">Transmembrane protein</fullName>
    </recommendedName>
</protein>
<dbReference type="AlphaFoldDB" id="B1YXU0"/>
<organism evidence="2 3">
    <name type="scientific">Burkholderia ambifaria (strain MC40-6)</name>
    <dbReference type="NCBI Taxonomy" id="398577"/>
    <lineage>
        <taxon>Bacteria</taxon>
        <taxon>Pseudomonadati</taxon>
        <taxon>Pseudomonadota</taxon>
        <taxon>Betaproteobacteria</taxon>
        <taxon>Burkholderiales</taxon>
        <taxon>Burkholderiaceae</taxon>
        <taxon>Burkholderia</taxon>
        <taxon>Burkholderia cepacia complex</taxon>
    </lineage>
</organism>
<sequence length="455" mass="50908">MYITFLIPYLLPLYGAAWNIQQSLEGLGVSSSYDADVGTSSYALVASWSPGVHVNEIFYLLLVAIFCVFICVLWTGYILARKTGVLVALAVVLVPCILNMIGLWPLVSSAPDTFVIDGTGVLGSGWGMLPLVCMGATTGWCLLLIYVDLFPSGSRFWSAYDHVWYMAGLLAGVIFVADSQVSEHTGSLQESSQNSRQASAYLRGQAVAYEKWCEDKKHTTLISCQWASAVQQKLLDYSWQAPALYWRFGPTISTEIYAPPGRNITEQAVTQIRLEIAAYNRELCPARDLGHGVQQLAAPSRRCLITPPNFSRAFHDPLNGKVDNSTFDTPLALDSEGIIPTLVMYRTEQEALWKKVEQDRRTKHYRWMYYLLFSLVIGGKTAGATVKLAEMDKRSLQDSRRSSYLARKVIYVTWNVGCCTLRTIWKCLHGMATITARLARLLAAKYRRLLSRFSR</sequence>
<evidence type="ECO:0000256" key="1">
    <source>
        <dbReference type="SAM" id="Phobius"/>
    </source>
</evidence>
<keyword evidence="1" id="KW-0472">Membrane</keyword>
<dbReference type="KEGG" id="bac:BamMC406_3166"/>
<keyword evidence="1" id="KW-1133">Transmembrane helix</keyword>
<evidence type="ECO:0000313" key="2">
    <source>
        <dbReference type="EMBL" id="ACB65640.1"/>
    </source>
</evidence>
<dbReference type="EMBL" id="CP001026">
    <property type="protein sequence ID" value="ACB65640.1"/>
    <property type="molecule type" value="Genomic_DNA"/>
</dbReference>
<feature type="transmembrane region" description="Helical" evidence="1">
    <location>
        <begin position="367"/>
        <end position="386"/>
    </location>
</feature>
<feature type="transmembrane region" description="Helical" evidence="1">
    <location>
        <begin position="127"/>
        <end position="147"/>
    </location>
</feature>
<dbReference type="Proteomes" id="UP000001680">
    <property type="component" value="Chromosome 2"/>
</dbReference>
<evidence type="ECO:0008006" key="4">
    <source>
        <dbReference type="Google" id="ProtNLM"/>
    </source>
</evidence>
<feature type="transmembrane region" description="Helical" evidence="1">
    <location>
        <begin position="86"/>
        <end position="107"/>
    </location>
</feature>
<proteinExistence type="predicted"/>
<feature type="transmembrane region" description="Helical" evidence="1">
    <location>
        <begin position="57"/>
        <end position="79"/>
    </location>
</feature>
<gene>
    <name evidence="2" type="ordered locus">BamMC406_3166</name>
</gene>
<name>B1YXU0_BURA4</name>
<reference evidence="3" key="1">
    <citation type="submission" date="2008-04" db="EMBL/GenBank/DDBJ databases">
        <title>Complete sequence of chromosome 2 of Burkholderia ambifaria MC40-6.</title>
        <authorList>
            <person name="Copeland A."/>
            <person name="Lucas S."/>
            <person name="Lapidus A."/>
            <person name="Glavina del Rio T."/>
            <person name="Dalin E."/>
            <person name="Tice H."/>
            <person name="Pitluck S."/>
            <person name="Chain P."/>
            <person name="Malfatti S."/>
            <person name="Shin M."/>
            <person name="Vergez L."/>
            <person name="Lang D."/>
            <person name="Schmutz J."/>
            <person name="Larimer F."/>
            <person name="Land M."/>
            <person name="Hauser L."/>
            <person name="Kyrpides N."/>
            <person name="Lykidis A."/>
            <person name="Ramette A."/>
            <person name="Konstantinidis K."/>
            <person name="Tiedje J."/>
            <person name="Richardson P."/>
        </authorList>
    </citation>
    <scope>NUCLEOTIDE SEQUENCE [LARGE SCALE GENOMIC DNA]</scope>
    <source>
        <strain evidence="3">MC40-6</strain>
    </source>
</reference>
<evidence type="ECO:0000313" key="3">
    <source>
        <dbReference type="Proteomes" id="UP000001680"/>
    </source>
</evidence>
<dbReference type="HOGENOM" id="CLU_048394_0_0_4"/>
<accession>B1YXU0</accession>